<sequence length="281" mass="29423">MTNPPWQPPGAHPPPYGGPPPQQPYQQAPPPQVPYPPQAPFPQQPPAPYGQQPYPGGGWGQPPMGPSPQKNRGKPVAIAIAAVVFAAGVIGVLRGMSDGGGSNSSSAAASPEYELRLPKTLDNGTYTLGDDLSRMMDDKVPDHGSYEHGVKPVSGQYTAGTGTQTRALVFTGYFGTFDDPERSKSSFLHGVSEGDGAEVPIPPKDFTPAGSDEPVTCEVLVKHQSGQDISVPVCVWVDNGALGSVLESDATSMGAAPASIDLQSFADKTGRIRDEVRVPRS</sequence>
<keyword evidence="2" id="KW-0472">Membrane</keyword>
<keyword evidence="2" id="KW-1133">Transmembrane helix</keyword>
<gene>
    <name evidence="3" type="ORF">M1E25_15315</name>
</gene>
<protein>
    <submittedName>
        <fullName evidence="3">Uncharacterized protein</fullName>
    </submittedName>
</protein>
<keyword evidence="4" id="KW-1185">Reference proteome</keyword>
<evidence type="ECO:0000256" key="2">
    <source>
        <dbReference type="SAM" id="Phobius"/>
    </source>
</evidence>
<feature type="transmembrane region" description="Helical" evidence="2">
    <location>
        <begin position="76"/>
        <end position="96"/>
    </location>
</feature>
<dbReference type="RefSeq" id="WP_251415638.1">
    <property type="nucleotide sequence ID" value="NZ_JAMQGM010000031.1"/>
</dbReference>
<name>A0ABT0XA80_9ACTN</name>
<evidence type="ECO:0000256" key="1">
    <source>
        <dbReference type="SAM" id="MobiDB-lite"/>
    </source>
</evidence>
<evidence type="ECO:0000313" key="4">
    <source>
        <dbReference type="Proteomes" id="UP001167160"/>
    </source>
</evidence>
<keyword evidence="2" id="KW-0812">Transmembrane</keyword>
<feature type="region of interest" description="Disordered" evidence="1">
    <location>
        <begin position="1"/>
        <end position="72"/>
    </location>
</feature>
<accession>A0ABT0XA80</accession>
<organism evidence="3 4">
    <name type="scientific">Streptomyces meridianus</name>
    <dbReference type="NCBI Taxonomy" id="2938945"/>
    <lineage>
        <taxon>Bacteria</taxon>
        <taxon>Bacillati</taxon>
        <taxon>Actinomycetota</taxon>
        <taxon>Actinomycetes</taxon>
        <taxon>Kitasatosporales</taxon>
        <taxon>Streptomycetaceae</taxon>
        <taxon>Streptomyces</taxon>
    </lineage>
</organism>
<dbReference type="Proteomes" id="UP001167160">
    <property type="component" value="Unassembled WGS sequence"/>
</dbReference>
<dbReference type="EMBL" id="JAMQGM010000031">
    <property type="protein sequence ID" value="MCM2578704.1"/>
    <property type="molecule type" value="Genomic_DNA"/>
</dbReference>
<feature type="compositionally biased region" description="Pro residues" evidence="1">
    <location>
        <begin position="1"/>
        <end position="48"/>
    </location>
</feature>
<evidence type="ECO:0000313" key="3">
    <source>
        <dbReference type="EMBL" id="MCM2578704.1"/>
    </source>
</evidence>
<comment type="caution">
    <text evidence="3">The sequence shown here is derived from an EMBL/GenBank/DDBJ whole genome shotgun (WGS) entry which is preliminary data.</text>
</comment>
<dbReference type="SUPFAM" id="SSF81995">
    <property type="entry name" value="beta-sandwich domain of Sec23/24"/>
    <property type="match status" value="1"/>
</dbReference>
<reference evidence="3" key="1">
    <citation type="journal article" date="2023" name="Int. J. Syst. Evol. Microbiol.">
        <title>Streptomyces meridianus sp. nov. isolated from brackish water of the Tagus estuary in Alcochete, Portugal.</title>
        <authorList>
            <person name="Santos J.D.N."/>
            <person name="Klimek D."/>
            <person name="Calusinska M."/>
            <person name="Lobo Da Cunha A."/>
            <person name="Catita J."/>
            <person name="Goncalves H."/>
            <person name="Gonzalez I."/>
            <person name="Reyes F."/>
            <person name="Lage O.M."/>
        </authorList>
    </citation>
    <scope>NUCLEOTIDE SEQUENCE</scope>
    <source>
        <strain evidence="3">MTZ3.1</strain>
    </source>
</reference>
<proteinExistence type="predicted"/>